<dbReference type="PANTHER" id="PTHR30536:SF1">
    <property type="entry name" value="GALACTARATE DEHYDRATASE (L-THREO-FORMING)"/>
    <property type="match status" value="1"/>
</dbReference>
<dbReference type="InterPro" id="IPR007392">
    <property type="entry name" value="GD_AH_second"/>
</dbReference>
<sequence>MQVANSDIVIITTPKDNVGIVVNPLGLAEGTVLQEGTVLLQFVPSGHKVALCDIAVGKEIIRYAEIIGYANKLIKRGEWIEESKMSLPTPPELQFISLPEANEIIPEMEPLEGYTFQGYRNADGSVGTKNILGITTSVQCVAGLTEHLAKKIKQELLPLYPNVDDVVALNHTYGCGVAITAPAAIVPIRTIQNIAKNPNFGGGIMVIGLGCEKLRPESLVPKKDDSSEFGADESYSSITYMQDESFHGFNEMVEGIMKTAEIHLKSLNKRQRETCPASDLVVGMQCGGSDAFSGLTANPAAGFAADLIVRAGGSVMFSEVTEVRDAIHLLVPRTINPAVGRALLNEMKWYDDYLSLGQADRSANTTPGNKLGGLSNIVEKALGSIAKSGTSPIVDVLSPGERIRRKGLTFAATPASDFVCGTLQLASGMNMHVFMTGRGTPYGLSMVPVIKVGSNSKLSQRWFDLIDFDAGKIASGEKTIEEMGWELFLLILDVASGKKQVACDVLGLHNDLVLFNPGPLT</sequence>
<dbReference type="AlphaFoldDB" id="A0A3S2UMC0"/>
<dbReference type="EC" id="4.2.1.42" evidence="3"/>
<dbReference type="Pfam" id="PF04295">
    <property type="entry name" value="GD_AH_second"/>
    <property type="match status" value="1"/>
</dbReference>
<dbReference type="OrthoDB" id="9804574at2"/>
<dbReference type="InterPro" id="IPR052172">
    <property type="entry name" value="UxaA_altronate/galactarate_dh"/>
</dbReference>
<dbReference type="SMART" id="SM00858">
    <property type="entry name" value="SAF"/>
    <property type="match status" value="1"/>
</dbReference>
<comment type="caution">
    <text evidence="5">The sequence shown here is derived from an EMBL/GenBank/DDBJ whole genome shotgun (WGS) entry which is preliminary data.</text>
</comment>
<comment type="similarity">
    <text evidence="1">Belongs to the UxaA family.</text>
</comment>
<accession>A0A3S2UMC0</accession>
<dbReference type="EMBL" id="SACJ01000008">
    <property type="protein sequence ID" value="RVT74404.1"/>
    <property type="molecule type" value="Genomic_DNA"/>
</dbReference>
<dbReference type="GO" id="GO:0019698">
    <property type="term" value="P:D-galacturonate catabolic process"/>
    <property type="evidence" value="ECO:0007669"/>
    <property type="project" value="TreeGrafter"/>
</dbReference>
<dbReference type="InterPro" id="IPR017654">
    <property type="entry name" value="GarD-like"/>
</dbReference>
<keyword evidence="6" id="KW-1185">Reference proteome</keyword>
<protein>
    <recommendedName>
        <fullName evidence="3">Galactarate dehydratase</fullName>
        <ecNumber evidence="3">4.2.1.42</ecNumber>
    </recommendedName>
</protein>
<dbReference type="Gene3D" id="2.30.130.110">
    <property type="match status" value="1"/>
</dbReference>
<gene>
    <name evidence="5" type="primary">garD</name>
    <name evidence="5" type="ORF">EOD40_12870</name>
</gene>
<keyword evidence="2 5" id="KW-0456">Lyase</keyword>
<feature type="domain" description="SAF" evidence="4">
    <location>
        <begin position="16"/>
        <end position="86"/>
    </location>
</feature>
<dbReference type="Proteomes" id="UP000285211">
    <property type="component" value="Unassembled WGS sequence"/>
</dbReference>
<dbReference type="GO" id="GO:0046392">
    <property type="term" value="P:galactarate catabolic process"/>
    <property type="evidence" value="ECO:0007669"/>
    <property type="project" value="UniProtKB-UniRule"/>
</dbReference>
<name>A0A3S2UMC0_9FLAO</name>
<proteinExistence type="inferred from homology"/>
<evidence type="ECO:0000256" key="3">
    <source>
        <dbReference type="NCBIfam" id="TIGR03248"/>
    </source>
</evidence>
<dbReference type="GO" id="GO:0008867">
    <property type="term" value="F:galactarate dehydratase activity"/>
    <property type="evidence" value="ECO:0007669"/>
    <property type="project" value="UniProtKB-UniRule"/>
</dbReference>
<evidence type="ECO:0000313" key="6">
    <source>
        <dbReference type="Proteomes" id="UP000285211"/>
    </source>
</evidence>
<dbReference type="Pfam" id="PF20629">
    <property type="entry name" value="GD_AH_C"/>
    <property type="match status" value="1"/>
</dbReference>
<dbReference type="RefSeq" id="WP_128196162.1">
    <property type="nucleotide sequence ID" value="NZ_SACJ01000008.1"/>
</dbReference>
<dbReference type="NCBIfam" id="TIGR03248">
    <property type="entry name" value="galactar-dH20"/>
    <property type="match status" value="1"/>
</dbReference>
<dbReference type="CDD" id="cd11613">
    <property type="entry name" value="SAF_AH_GD"/>
    <property type="match status" value="1"/>
</dbReference>
<dbReference type="InterPro" id="IPR048332">
    <property type="entry name" value="GD_AH_C"/>
</dbReference>
<evidence type="ECO:0000256" key="1">
    <source>
        <dbReference type="ARBA" id="ARBA00010986"/>
    </source>
</evidence>
<dbReference type="InterPro" id="IPR044144">
    <property type="entry name" value="SAF_UxaA/GarD"/>
</dbReference>
<organism evidence="5 6">
    <name type="scientific">Flavobacterium sufflavum</name>
    <dbReference type="NCBI Taxonomy" id="1921138"/>
    <lineage>
        <taxon>Bacteria</taxon>
        <taxon>Pseudomonadati</taxon>
        <taxon>Bacteroidota</taxon>
        <taxon>Flavobacteriia</taxon>
        <taxon>Flavobacteriales</taxon>
        <taxon>Flavobacteriaceae</taxon>
        <taxon>Flavobacterium</taxon>
    </lineage>
</organism>
<evidence type="ECO:0000313" key="5">
    <source>
        <dbReference type="EMBL" id="RVT74404.1"/>
    </source>
</evidence>
<reference evidence="5 6" key="1">
    <citation type="submission" date="2019-01" db="EMBL/GenBank/DDBJ databases">
        <authorList>
            <person name="Chen W.-M."/>
        </authorList>
    </citation>
    <scope>NUCLEOTIDE SEQUENCE [LARGE SCALE GENOMIC DNA]</scope>
    <source>
        <strain evidence="5 6">BBQ-12</strain>
    </source>
</reference>
<evidence type="ECO:0000259" key="4">
    <source>
        <dbReference type="SMART" id="SM00858"/>
    </source>
</evidence>
<dbReference type="InterPro" id="IPR013974">
    <property type="entry name" value="SAF"/>
</dbReference>
<dbReference type="Pfam" id="PF08666">
    <property type="entry name" value="SAF"/>
    <property type="match status" value="1"/>
</dbReference>
<dbReference type="PANTHER" id="PTHR30536">
    <property type="entry name" value="ALTRONATE/GALACTARATE DEHYDRATASE"/>
    <property type="match status" value="1"/>
</dbReference>
<evidence type="ECO:0000256" key="2">
    <source>
        <dbReference type="ARBA" id="ARBA00023239"/>
    </source>
</evidence>